<evidence type="ECO:0000313" key="2">
    <source>
        <dbReference type="Proteomes" id="UP000468638"/>
    </source>
</evidence>
<dbReference type="EMBL" id="WMEQ01000003">
    <property type="protein sequence ID" value="MYL32990.1"/>
    <property type="molecule type" value="Genomic_DNA"/>
</dbReference>
<organism evidence="1 2">
    <name type="scientific">Pontibacillus yanchengensis</name>
    <dbReference type="NCBI Taxonomy" id="462910"/>
    <lineage>
        <taxon>Bacteria</taxon>
        <taxon>Bacillati</taxon>
        <taxon>Bacillota</taxon>
        <taxon>Bacilli</taxon>
        <taxon>Bacillales</taxon>
        <taxon>Bacillaceae</taxon>
        <taxon>Pontibacillus</taxon>
    </lineage>
</organism>
<gene>
    <name evidence="1" type="ORF">GLW05_05200</name>
</gene>
<name>A0A6I4ZYG2_9BACI</name>
<sequence>MHSMQDMVYNWLSIQTVASKRPEDKAAQETRDFFEEMLEEKYQINEMQVSKKEEMYLVHCQTITGAREFRFPIELIDCMNDTIQEEPHKFPNYE</sequence>
<dbReference type="OrthoDB" id="2692034at2"/>
<evidence type="ECO:0000313" key="1">
    <source>
        <dbReference type="EMBL" id="MYL32990.1"/>
    </source>
</evidence>
<comment type="caution">
    <text evidence="1">The sequence shown here is derived from an EMBL/GenBank/DDBJ whole genome shotgun (WGS) entry which is preliminary data.</text>
</comment>
<dbReference type="Proteomes" id="UP000468638">
    <property type="component" value="Unassembled WGS sequence"/>
</dbReference>
<accession>A0A6I4ZYG2</accession>
<dbReference type="AlphaFoldDB" id="A0A6I4ZYG2"/>
<reference evidence="1 2" key="1">
    <citation type="submission" date="2019-11" db="EMBL/GenBank/DDBJ databases">
        <title>Genome sequences of 17 halophilic strains isolated from different environments.</title>
        <authorList>
            <person name="Furrow R.E."/>
        </authorList>
    </citation>
    <scope>NUCLEOTIDE SEQUENCE [LARGE SCALE GENOMIC DNA]</scope>
    <source>
        <strain evidence="1 2">22514_16_FS</strain>
    </source>
</reference>
<protein>
    <submittedName>
        <fullName evidence="1">Uncharacterized protein</fullName>
    </submittedName>
</protein>
<dbReference type="RefSeq" id="WP_160846960.1">
    <property type="nucleotide sequence ID" value="NZ_WMEQ01000003.1"/>
</dbReference>
<proteinExistence type="predicted"/>